<sequence>MTTRFLRGLCLLAGLIVGAASENTAGEAQPVVSVLLETMVGIAFEGSVISAGPSATAYSIGCSTTATTSIPPNLCSLVTGVTVVQGPSTYSARITAIFNPTSTLISSVACVLSGDTGDCMDTLTLDGSATTFPSFYTNVSATLAPITITAGAELLASVSASTTPASPQSGSSPTTTASDTALGAATSSAVTAGAQPRVTQAAVLNVD</sequence>
<keyword evidence="4" id="KW-1185">Reference proteome</keyword>
<name>A0A167YTW6_9HYPO</name>
<dbReference type="Proteomes" id="UP000076874">
    <property type="component" value="Unassembled WGS sequence"/>
</dbReference>
<evidence type="ECO:0000313" key="3">
    <source>
        <dbReference type="EMBL" id="OAA66678.1"/>
    </source>
</evidence>
<evidence type="ECO:0000313" key="4">
    <source>
        <dbReference type="Proteomes" id="UP000076874"/>
    </source>
</evidence>
<dbReference type="EMBL" id="AZHD01000002">
    <property type="protein sequence ID" value="OAA66678.1"/>
    <property type="molecule type" value="Genomic_DNA"/>
</dbReference>
<feature type="region of interest" description="Disordered" evidence="1">
    <location>
        <begin position="161"/>
        <end position="182"/>
    </location>
</feature>
<dbReference type="AlphaFoldDB" id="A0A167YTW6"/>
<feature type="signal peptide" evidence="2">
    <location>
        <begin position="1"/>
        <end position="21"/>
    </location>
</feature>
<dbReference type="STRING" id="1081102.A0A167YTW6"/>
<feature type="chain" id="PRO_5007894824" evidence="2">
    <location>
        <begin position="22"/>
        <end position="207"/>
    </location>
</feature>
<gene>
    <name evidence="3" type="ORF">SPI_01254</name>
</gene>
<keyword evidence="2" id="KW-0732">Signal</keyword>
<reference evidence="3 4" key="1">
    <citation type="journal article" date="2016" name="Genome Biol. Evol.">
        <title>Divergent and convergent evolution of fungal pathogenicity.</title>
        <authorList>
            <person name="Shang Y."/>
            <person name="Xiao G."/>
            <person name="Zheng P."/>
            <person name="Cen K."/>
            <person name="Zhan S."/>
            <person name="Wang C."/>
        </authorList>
    </citation>
    <scope>NUCLEOTIDE SEQUENCE [LARGE SCALE GENOMIC DNA]</scope>
    <source>
        <strain evidence="3 4">RCEF 264</strain>
    </source>
</reference>
<accession>A0A167YTW6</accession>
<protein>
    <submittedName>
        <fullName evidence="3">Uncharacterized protein</fullName>
    </submittedName>
</protein>
<evidence type="ECO:0000256" key="2">
    <source>
        <dbReference type="SAM" id="SignalP"/>
    </source>
</evidence>
<evidence type="ECO:0000256" key="1">
    <source>
        <dbReference type="SAM" id="MobiDB-lite"/>
    </source>
</evidence>
<organism evidence="3 4">
    <name type="scientific">Niveomyces insectorum RCEF 264</name>
    <dbReference type="NCBI Taxonomy" id="1081102"/>
    <lineage>
        <taxon>Eukaryota</taxon>
        <taxon>Fungi</taxon>
        <taxon>Dikarya</taxon>
        <taxon>Ascomycota</taxon>
        <taxon>Pezizomycotina</taxon>
        <taxon>Sordariomycetes</taxon>
        <taxon>Hypocreomycetidae</taxon>
        <taxon>Hypocreales</taxon>
        <taxon>Cordycipitaceae</taxon>
        <taxon>Niveomyces</taxon>
    </lineage>
</organism>
<proteinExistence type="predicted"/>
<dbReference type="OrthoDB" id="4991875at2759"/>
<comment type="caution">
    <text evidence="3">The sequence shown here is derived from an EMBL/GenBank/DDBJ whole genome shotgun (WGS) entry which is preliminary data.</text>
</comment>